<evidence type="ECO:0000256" key="2">
    <source>
        <dbReference type="SAM" id="Phobius"/>
    </source>
</evidence>
<feature type="transmembrane region" description="Helical" evidence="2">
    <location>
        <begin position="20"/>
        <end position="42"/>
    </location>
</feature>
<keyword evidence="2" id="KW-0812">Transmembrane</keyword>
<dbReference type="Proteomes" id="UP000501926">
    <property type="component" value="Chromosome"/>
</dbReference>
<reference evidence="3" key="2">
    <citation type="submission" date="2006-01" db="EMBL/GenBank/DDBJ databases">
        <authorList>
            <person name="Genoscope"/>
        </authorList>
    </citation>
    <scope>NUCLEOTIDE SEQUENCE</scope>
</reference>
<sequence>MHFINKIRGINEEGNRLKRIAIKVAAILASQAIVAFLFMLFFTGKTSRDNSRRFAGYDAKISVMEDMVDHATQKHNKDIAELAKSVGKMGSINQGILQTINTLSEEFRKMKPVSEEANMSSAQLQQAQDSQSPQTEETSILTDAAPQNNMWSLRIVTLQNIEKNKKGAEELIAYLQSNGIHKARIYQYGKLLSVDVGDFADVSTDEAKKLREKIRGINYKGSTFKDAYFVQY</sequence>
<keyword evidence="6" id="KW-1185">Reference proteome</keyword>
<proteinExistence type="predicted"/>
<keyword evidence="2" id="KW-0472">Membrane</keyword>
<name>Q1PY08_KUEST</name>
<evidence type="ECO:0000313" key="4">
    <source>
        <dbReference type="EMBL" id="QII09686.1"/>
    </source>
</evidence>
<reference evidence="4 7" key="5">
    <citation type="submission" date="2020-02" db="EMBL/GenBank/DDBJ databases">
        <title>Newly sequenced genome of strain CSTR1 showed variability in Candidatus Kuenenia stuttgartiensis genomes.</title>
        <authorList>
            <person name="Ding C."/>
            <person name="Adrian L."/>
        </authorList>
    </citation>
    <scope>NUCLEOTIDE SEQUENCE [LARGE SCALE GENOMIC DNA]</scope>
    <source>
        <strain evidence="4 7">CSTR1</strain>
    </source>
</reference>
<feature type="compositionally biased region" description="Low complexity" evidence="1">
    <location>
        <begin position="120"/>
        <end position="134"/>
    </location>
</feature>
<feature type="region of interest" description="Disordered" evidence="1">
    <location>
        <begin position="112"/>
        <end position="141"/>
    </location>
</feature>
<accession>Q1PY08</accession>
<gene>
    <name evidence="4" type="ORF">KsCSTR_03070</name>
    <name evidence="5" type="ORF">KSMBR1_1902</name>
    <name evidence="3" type="ORF">kustd2179</name>
</gene>
<evidence type="ECO:0000256" key="1">
    <source>
        <dbReference type="SAM" id="MobiDB-lite"/>
    </source>
</evidence>
<reference evidence="3" key="1">
    <citation type="journal article" date="2006" name="Nature">
        <title>Deciphering the evolution and metabolism of an anammox bacterium from a community genome.</title>
        <authorList>
            <person name="Strous M."/>
            <person name="Pelletier E."/>
            <person name="Mangenot S."/>
            <person name="Rattei T."/>
            <person name="Lehner A."/>
            <person name="Taylor M.W."/>
            <person name="Horn M."/>
            <person name="Daims H."/>
            <person name="Bartol-Mavel D."/>
            <person name="Wincker P."/>
            <person name="Barbe V."/>
            <person name="Fonknechten N."/>
            <person name="Vallenet D."/>
            <person name="Segurens B."/>
            <person name="Schenowitz-Truong C."/>
            <person name="Medigue C."/>
            <person name="Collingro A."/>
            <person name="Snel B."/>
            <person name="Dutilh B.E."/>
            <person name="OpDenCamp H.J.M."/>
            <person name="vanDerDrift C."/>
            <person name="Cirpus I."/>
            <person name="vanDePas-Schoonen K.T."/>
            <person name="Harhangi H.R."/>
            <person name="vanNiftrik L."/>
            <person name="Schmid M."/>
            <person name="Keltjens J."/>
            <person name="vanDeVossenberg J."/>
            <person name="Kartal B."/>
            <person name="Meier H."/>
            <person name="Frishman D."/>
            <person name="Huynen M.A."/>
            <person name="Mewes H."/>
            <person name="Weissenbach J."/>
            <person name="Jetten M.S.M."/>
            <person name="Wagner M."/>
            <person name="LePaslier D."/>
        </authorList>
    </citation>
    <scope>NUCLEOTIDE SEQUENCE</scope>
</reference>
<evidence type="ECO:0000313" key="5">
    <source>
        <dbReference type="EMBL" id="SOH04401.1"/>
    </source>
</evidence>
<organism evidence="3">
    <name type="scientific">Kuenenia stuttgartiensis</name>
    <dbReference type="NCBI Taxonomy" id="174633"/>
    <lineage>
        <taxon>Bacteria</taxon>
        <taxon>Pseudomonadati</taxon>
        <taxon>Planctomycetota</taxon>
        <taxon>Candidatus Brocadiia</taxon>
        <taxon>Candidatus Brocadiales</taxon>
        <taxon>Candidatus Brocadiaceae</taxon>
        <taxon>Candidatus Kuenenia</taxon>
    </lineage>
</organism>
<dbReference type="EMBL" id="CP049055">
    <property type="protein sequence ID" value="QII09686.1"/>
    <property type="molecule type" value="Genomic_DNA"/>
</dbReference>
<evidence type="ECO:0000313" key="7">
    <source>
        <dbReference type="Proteomes" id="UP000501926"/>
    </source>
</evidence>
<evidence type="ECO:0000313" key="3">
    <source>
        <dbReference type="EMBL" id="CAJ72924.1"/>
    </source>
</evidence>
<protein>
    <submittedName>
        <fullName evidence="3">Uncharacterized protein</fullName>
    </submittedName>
</protein>
<keyword evidence="2" id="KW-1133">Transmembrane helix</keyword>
<reference evidence="6" key="4">
    <citation type="submission" date="2017-10" db="EMBL/GenBank/DDBJ databases">
        <authorList>
            <person name="Frank J."/>
        </authorList>
    </citation>
    <scope>NUCLEOTIDE SEQUENCE [LARGE SCALE GENOMIC DNA]</scope>
</reference>
<reference evidence="5" key="3">
    <citation type="submission" date="2017-10" db="EMBL/GenBank/DDBJ databases">
        <authorList>
            <person name="Banno H."/>
            <person name="Chua N.-H."/>
        </authorList>
    </citation>
    <scope>NUCLEOTIDE SEQUENCE [LARGE SCALE GENOMIC DNA]</scope>
    <source>
        <strain evidence="5">Kuenenia_mbr1_ru-nijmegen</strain>
    </source>
</reference>
<dbReference type="EMBL" id="CT573072">
    <property type="protein sequence ID" value="CAJ72924.1"/>
    <property type="molecule type" value="Genomic_DNA"/>
</dbReference>
<dbReference type="AlphaFoldDB" id="Q1PY08"/>
<dbReference type="KEGG" id="kst:KSMBR1_1902"/>
<dbReference type="RefSeq" id="WP_099325119.1">
    <property type="nucleotide sequence ID" value="NZ_CP049055.1"/>
</dbReference>
<evidence type="ECO:0000313" key="6">
    <source>
        <dbReference type="Proteomes" id="UP000221734"/>
    </source>
</evidence>
<dbReference type="Proteomes" id="UP000221734">
    <property type="component" value="Chromosome Kuenenia_stuttgartiensis_MBR1"/>
</dbReference>
<dbReference type="EMBL" id="LT934425">
    <property type="protein sequence ID" value="SOH04401.1"/>
    <property type="molecule type" value="Genomic_DNA"/>
</dbReference>